<evidence type="ECO:0000313" key="1">
    <source>
        <dbReference type="EMBL" id="KAA6333916.1"/>
    </source>
</evidence>
<dbReference type="EMBL" id="SNRY01001056">
    <property type="protein sequence ID" value="KAA6333916.1"/>
    <property type="molecule type" value="Genomic_DNA"/>
</dbReference>
<gene>
    <name evidence="1" type="ORF">EZS27_017725</name>
</gene>
<sequence>MDQENKLPKPLTQAQLAQKARFSNVVAAYQLMAEFLRGAYEPKPHAVSFYNLFMKYNLGRVNVYLTKEESAVKACVVAPHQVSHGTLPPIEMSVQGNNLVSSLCLPQGFAITDATTFGNVSTALLSANSFLRSGDQLSIVHLLQSFSDFGIPHTSMKLHKLIIDPSDTTPFRVLIPQSLFQIVNGRVGTDANAEAGGIAYVLSRRSDNKLHVSTQSVVLTPGNTVYQQYSSDQKKKEAVESYGSQFYYVDPVSGITRQDPEDEYLAVTGVTLNDAPVAQGSGAIGISAGKVLVITGTKLTDVGLKAYHLANPTMSPTLVDLSTLGSVVSTDSIITVNITASGKVFYLSRADNGVIVYDFGE</sequence>
<dbReference type="AlphaFoldDB" id="A0A5J4RIG0"/>
<proteinExistence type="predicted"/>
<comment type="caution">
    <text evidence="1">The sequence shown here is derived from an EMBL/GenBank/DDBJ whole genome shotgun (WGS) entry which is preliminary data.</text>
</comment>
<protein>
    <submittedName>
        <fullName evidence="1">Uncharacterized protein</fullName>
    </submittedName>
</protein>
<name>A0A5J4RIG0_9ZZZZ</name>
<accession>A0A5J4RIG0</accession>
<organism evidence="1">
    <name type="scientific">termite gut metagenome</name>
    <dbReference type="NCBI Taxonomy" id="433724"/>
    <lineage>
        <taxon>unclassified sequences</taxon>
        <taxon>metagenomes</taxon>
        <taxon>organismal metagenomes</taxon>
    </lineage>
</organism>
<reference evidence="1" key="1">
    <citation type="submission" date="2019-03" db="EMBL/GenBank/DDBJ databases">
        <title>Single cell metagenomics reveals metabolic interactions within the superorganism composed of flagellate Streblomastix strix and complex community of Bacteroidetes bacteria on its surface.</title>
        <authorList>
            <person name="Treitli S.C."/>
            <person name="Kolisko M."/>
            <person name="Husnik F."/>
            <person name="Keeling P."/>
            <person name="Hampl V."/>
        </authorList>
    </citation>
    <scope>NUCLEOTIDE SEQUENCE</scope>
    <source>
        <strain evidence="1">STM</strain>
    </source>
</reference>